<gene>
    <name evidence="7" type="primary">zraS_3</name>
    <name evidence="7" type="ORF">HT99x_00366</name>
    <name evidence="8" type="ORF">HT99x_010265</name>
</gene>
<dbReference type="InterPro" id="IPR003661">
    <property type="entry name" value="HisK_dim/P_dom"/>
</dbReference>
<reference evidence="7" key="1">
    <citation type="submission" date="2015-09" db="EMBL/GenBank/DDBJ databases">
        <title>Draft Genome Sequences of Two Novel Amoeba-resistant Intranuclear Bacteria, Candidatus Berkiella cookevillensis and Candidatus Berkiella aquae.</title>
        <authorList>
            <person name="Mehari Y.T."/>
            <person name="Arivett B.A."/>
            <person name="Farone A.L."/>
            <person name="Gunderson J.H."/>
            <person name="Farone M.B."/>
        </authorList>
    </citation>
    <scope>NUCLEOTIDE SEQUENCE [LARGE SCALE GENOMIC DNA]</scope>
    <source>
        <strain evidence="7">HT99</strain>
    </source>
</reference>
<dbReference type="PROSITE" id="PS50109">
    <property type="entry name" value="HIS_KIN"/>
    <property type="match status" value="1"/>
</dbReference>
<evidence type="ECO:0000313" key="9">
    <source>
        <dbReference type="Proteomes" id="UP000051497"/>
    </source>
</evidence>
<keyword evidence="3" id="KW-0597">Phosphoprotein</keyword>
<dbReference type="SUPFAM" id="SSF47384">
    <property type="entry name" value="Homodimeric domain of signal transducing histidine kinase"/>
    <property type="match status" value="1"/>
</dbReference>
<dbReference type="Gene3D" id="1.10.287.130">
    <property type="match status" value="1"/>
</dbReference>
<dbReference type="AlphaFoldDB" id="A0A0Q9YSF8"/>
<dbReference type="STRING" id="295108.HT99x_00366"/>
<evidence type="ECO:0000256" key="1">
    <source>
        <dbReference type="ARBA" id="ARBA00000085"/>
    </source>
</evidence>
<dbReference type="InterPro" id="IPR004358">
    <property type="entry name" value="Sig_transdc_His_kin-like_C"/>
</dbReference>
<dbReference type="RefSeq" id="WP_075065000.1">
    <property type="nucleotide sequence ID" value="NZ_LKAJ02000001.1"/>
</dbReference>
<keyword evidence="5" id="KW-0472">Membrane</keyword>
<dbReference type="InterPro" id="IPR003594">
    <property type="entry name" value="HATPase_dom"/>
</dbReference>
<dbReference type="EMBL" id="LKAJ02000001">
    <property type="protein sequence ID" value="MCS5711815.1"/>
    <property type="molecule type" value="Genomic_DNA"/>
</dbReference>
<dbReference type="PANTHER" id="PTHR43065">
    <property type="entry name" value="SENSOR HISTIDINE KINASE"/>
    <property type="match status" value="1"/>
</dbReference>
<dbReference type="Proteomes" id="UP000051497">
    <property type="component" value="Unassembled WGS sequence"/>
</dbReference>
<dbReference type="SMART" id="SM00387">
    <property type="entry name" value="HATPase_c"/>
    <property type="match status" value="1"/>
</dbReference>
<evidence type="ECO:0000256" key="2">
    <source>
        <dbReference type="ARBA" id="ARBA00012438"/>
    </source>
</evidence>
<keyword evidence="4" id="KW-0175">Coiled coil</keyword>
<accession>A0A0Q9YSF8</accession>
<dbReference type="SUPFAM" id="SSF55874">
    <property type="entry name" value="ATPase domain of HSP90 chaperone/DNA topoisomerase II/histidine kinase"/>
    <property type="match status" value="1"/>
</dbReference>
<comment type="caution">
    <text evidence="7">The sequence shown here is derived from an EMBL/GenBank/DDBJ whole genome shotgun (WGS) entry which is preliminary data.</text>
</comment>
<dbReference type="Pfam" id="PF02518">
    <property type="entry name" value="HATPase_c"/>
    <property type="match status" value="1"/>
</dbReference>
<keyword evidence="7" id="KW-0808">Transferase</keyword>
<dbReference type="InterPro" id="IPR036097">
    <property type="entry name" value="HisK_dim/P_sf"/>
</dbReference>
<dbReference type="InterPro" id="IPR005467">
    <property type="entry name" value="His_kinase_dom"/>
</dbReference>
<reference evidence="8" key="2">
    <citation type="journal article" date="2016" name="Genome Announc.">
        <title>Draft Genome Sequences of Two Novel Amoeba-Resistant Intranuclear Bacteria, 'Candidatus Berkiella cookevillensis' and 'Candidatus Berkiella aquae'.</title>
        <authorList>
            <person name="Mehari Y.T."/>
            <person name="Arivett B.A."/>
            <person name="Farone A.L."/>
            <person name="Gunderson J.H."/>
            <person name="Farone M.B."/>
        </authorList>
    </citation>
    <scope>NUCLEOTIDE SEQUENCE</scope>
    <source>
        <strain evidence="8">HT99</strain>
    </source>
</reference>
<evidence type="ECO:0000256" key="3">
    <source>
        <dbReference type="ARBA" id="ARBA00022553"/>
    </source>
</evidence>
<feature type="transmembrane region" description="Helical" evidence="5">
    <location>
        <begin position="284"/>
        <end position="301"/>
    </location>
</feature>
<dbReference type="EC" id="2.7.13.3" evidence="2"/>
<dbReference type="InterPro" id="IPR036890">
    <property type="entry name" value="HATPase_C_sf"/>
</dbReference>
<keyword evidence="5" id="KW-1133">Transmembrane helix</keyword>
<evidence type="ECO:0000259" key="6">
    <source>
        <dbReference type="PROSITE" id="PS50109"/>
    </source>
</evidence>
<keyword evidence="5" id="KW-0812">Transmembrane</keyword>
<dbReference type="InterPro" id="IPR045812">
    <property type="entry name" value="DAHL"/>
</dbReference>
<sequence length="610" mass="69388">MNLTERTKYNMTRGLIAGIVVVIVAIYYVSEIRPFAYRNYETNLNQLQRYDAELNEALVQIRFGIKKYYNPIDKALDGMHDTLQILKEELVQSPNFPIKRLIAKDVAILEKAINDKEEISLHFKRINPVLINAIYQFSIVMAEIIENQASTQAVESSSLQEQYAQLFNAQFMEKLNNLFRGILVYINQRNLDRQKYLMTLVQDITKTMQEIKANPQKFSSLDVDMDRLSQGLAYATKILEIQPEISKIDESFFEVPIVPTISTLASAYKLAFDDYRKISSAFRIVLYILVFVLLLVIRWAFIRLAEINRQLEQRVADRTRELTVKNADLNDALADLKEAQDQLIMQEKMASVGMLTTGIAHEIKNPLNFVNNFSDLSIELVGELSEELAANKDKLSQDALEYVEGILNDLKTNCAKIKEHGTRADNIVKNMLMHSQESGVQKEMVDIKALLDENYQIALESFRNTQGKFDLLLDKSFPENKISLLAVPQAIGRVFIYLIDNALYALREKKLIAPADYQPTLSLTIEEQAEQVTIKLRDNGGGIPKKNIDKVFEPFFTTKPTGKGNTGLGLSICYDTVVKQHKGELRVASEEGAFTEFTVVLPINARQTKS</sequence>
<dbReference type="GO" id="GO:0000155">
    <property type="term" value="F:phosphorelay sensor kinase activity"/>
    <property type="evidence" value="ECO:0007669"/>
    <property type="project" value="InterPro"/>
</dbReference>
<dbReference type="PRINTS" id="PR00344">
    <property type="entry name" value="BCTRLSENSOR"/>
</dbReference>
<evidence type="ECO:0000313" key="7">
    <source>
        <dbReference type="EMBL" id="KRG22825.1"/>
    </source>
</evidence>
<evidence type="ECO:0000313" key="8">
    <source>
        <dbReference type="EMBL" id="MCS5711815.1"/>
    </source>
</evidence>
<dbReference type="CDD" id="cd00082">
    <property type="entry name" value="HisKA"/>
    <property type="match status" value="1"/>
</dbReference>
<feature type="transmembrane region" description="Helical" evidence="5">
    <location>
        <begin position="12"/>
        <end position="30"/>
    </location>
</feature>
<comment type="catalytic activity">
    <reaction evidence="1">
        <text>ATP + protein L-histidine = ADP + protein N-phospho-L-histidine.</text>
        <dbReference type="EC" id="2.7.13.3"/>
    </reaction>
</comment>
<protein>
    <recommendedName>
        <fullName evidence="2">histidine kinase</fullName>
        <ecNumber evidence="2">2.7.13.3</ecNumber>
    </recommendedName>
</protein>
<dbReference type="EMBL" id="LKAJ01000001">
    <property type="protein sequence ID" value="KRG22825.1"/>
    <property type="molecule type" value="Genomic_DNA"/>
</dbReference>
<reference evidence="8" key="3">
    <citation type="submission" date="2021-06" db="EMBL/GenBank/DDBJ databases">
        <title>Genomic Description and Analysis of Intracellular Bacteria, Candidatus Berkiella cookevillensis and Candidatus Berkiella aquae.</title>
        <authorList>
            <person name="Kidane D.T."/>
            <person name="Mehari Y.T."/>
            <person name="Rice F.C."/>
            <person name="Arivett B.A."/>
            <person name="Farone A.L."/>
            <person name="Berk S.G."/>
            <person name="Farone M.B."/>
        </authorList>
    </citation>
    <scope>NUCLEOTIDE SEQUENCE</scope>
    <source>
        <strain evidence="8">HT99</strain>
    </source>
</reference>
<evidence type="ECO:0000256" key="5">
    <source>
        <dbReference type="SAM" id="Phobius"/>
    </source>
</evidence>
<feature type="domain" description="Histidine kinase" evidence="6">
    <location>
        <begin position="358"/>
        <end position="605"/>
    </location>
</feature>
<proteinExistence type="predicted"/>
<organism evidence="7">
    <name type="scientific">Candidatus Berkiella aquae</name>
    <dbReference type="NCBI Taxonomy" id="295108"/>
    <lineage>
        <taxon>Bacteria</taxon>
        <taxon>Pseudomonadati</taxon>
        <taxon>Pseudomonadota</taxon>
        <taxon>Gammaproteobacteria</taxon>
        <taxon>Candidatus Berkiellales</taxon>
        <taxon>Candidatus Berkiellaceae</taxon>
        <taxon>Candidatus Berkiella</taxon>
    </lineage>
</organism>
<dbReference type="OrthoDB" id="1931120at2"/>
<feature type="coiled-coil region" evidence="4">
    <location>
        <begin position="319"/>
        <end position="349"/>
    </location>
</feature>
<name>A0A0Q9YSF8_9GAMM</name>
<dbReference type="Pfam" id="PF19443">
    <property type="entry name" value="DAHL"/>
    <property type="match status" value="1"/>
</dbReference>
<evidence type="ECO:0000256" key="4">
    <source>
        <dbReference type="SAM" id="Coils"/>
    </source>
</evidence>
<dbReference type="Gene3D" id="3.30.565.10">
    <property type="entry name" value="Histidine kinase-like ATPase, C-terminal domain"/>
    <property type="match status" value="1"/>
</dbReference>
<dbReference type="PANTHER" id="PTHR43065:SF42">
    <property type="entry name" value="TWO-COMPONENT SENSOR PPRA"/>
    <property type="match status" value="1"/>
</dbReference>
<keyword evidence="9" id="KW-1185">Reference proteome</keyword>